<protein>
    <submittedName>
        <fullName evidence="1">Uncharacterized protein</fullName>
    </submittedName>
</protein>
<dbReference type="OrthoDB" id="4356562at2759"/>
<gene>
    <name evidence="1" type="ORF">O181_069715</name>
</gene>
<organism evidence="1 2">
    <name type="scientific">Austropuccinia psidii MF-1</name>
    <dbReference type="NCBI Taxonomy" id="1389203"/>
    <lineage>
        <taxon>Eukaryota</taxon>
        <taxon>Fungi</taxon>
        <taxon>Dikarya</taxon>
        <taxon>Basidiomycota</taxon>
        <taxon>Pucciniomycotina</taxon>
        <taxon>Pucciniomycetes</taxon>
        <taxon>Pucciniales</taxon>
        <taxon>Sphaerophragmiaceae</taxon>
        <taxon>Austropuccinia</taxon>
    </lineage>
</organism>
<dbReference type="PANTHER" id="PTHR11439">
    <property type="entry name" value="GAG-POL-RELATED RETROTRANSPOSON"/>
    <property type="match status" value="1"/>
</dbReference>
<dbReference type="AlphaFoldDB" id="A0A9Q3F3G2"/>
<reference evidence="1" key="1">
    <citation type="submission" date="2021-03" db="EMBL/GenBank/DDBJ databases">
        <title>Draft genome sequence of rust myrtle Austropuccinia psidii MF-1, a brazilian biotype.</title>
        <authorList>
            <person name="Quecine M.C."/>
            <person name="Pachon D.M.R."/>
            <person name="Bonatelli M.L."/>
            <person name="Correr F.H."/>
            <person name="Franceschini L.M."/>
            <person name="Leite T.F."/>
            <person name="Margarido G.R.A."/>
            <person name="Almeida C.A."/>
            <person name="Ferrarezi J.A."/>
            <person name="Labate C.A."/>
        </authorList>
    </citation>
    <scope>NUCLEOTIDE SEQUENCE</scope>
    <source>
        <strain evidence="1">MF-1</strain>
    </source>
</reference>
<evidence type="ECO:0000313" key="1">
    <source>
        <dbReference type="EMBL" id="MBW0530000.1"/>
    </source>
</evidence>
<dbReference type="EMBL" id="AVOT02035600">
    <property type="protein sequence ID" value="MBW0530000.1"/>
    <property type="molecule type" value="Genomic_DNA"/>
</dbReference>
<dbReference type="Proteomes" id="UP000765509">
    <property type="component" value="Unassembled WGS sequence"/>
</dbReference>
<name>A0A9Q3F3G2_9BASI</name>
<comment type="caution">
    <text evidence="1">The sequence shown here is derived from an EMBL/GenBank/DDBJ whole genome shotgun (WGS) entry which is preliminary data.</text>
</comment>
<dbReference type="CDD" id="cd09272">
    <property type="entry name" value="RNase_HI_RT_Ty1"/>
    <property type="match status" value="1"/>
</dbReference>
<proteinExistence type="predicted"/>
<evidence type="ECO:0000313" key="2">
    <source>
        <dbReference type="Proteomes" id="UP000765509"/>
    </source>
</evidence>
<dbReference type="PANTHER" id="PTHR11439:SF483">
    <property type="entry name" value="PEPTIDE SYNTHASE GLIP-LIKE, PUTATIVE (AFU_ORTHOLOGUE AFUA_3G12920)-RELATED"/>
    <property type="match status" value="1"/>
</dbReference>
<keyword evidence="2" id="KW-1185">Reference proteome</keyword>
<accession>A0A9Q3F3G2</accession>
<sequence length="212" mass="23680">MDATPFRSVIGSLAYLVSGLHPDLAFAVNYLARHSTALTATHWDVLDHLVGYLLKTRGHGIILRLGECALNLWGGELEQSQSGFMLKLGNAPILWGSKWQTVVALLMCAVEYIALSDSTQHLVQEINQLTQLAQDFKKTIFCDNQAAVQVSIHNLSRYLDHAFFFVNDVICKHGSMVRWVNTWEMEADALTKQLLGQSLNQALHFLSITGNR</sequence>